<dbReference type="GO" id="GO:0005634">
    <property type="term" value="C:nucleus"/>
    <property type="evidence" value="ECO:0007669"/>
    <property type="project" value="TreeGrafter"/>
</dbReference>
<dbReference type="SUPFAM" id="SSF54001">
    <property type="entry name" value="Cysteine proteinases"/>
    <property type="match status" value="1"/>
</dbReference>
<dbReference type="InterPro" id="IPR042468">
    <property type="entry name" value="Peptidase_C65_otubain_sub1"/>
</dbReference>
<dbReference type="Proteomes" id="UP000054937">
    <property type="component" value="Unassembled WGS sequence"/>
</dbReference>
<keyword evidence="10" id="KW-1185">Reference proteome</keyword>
<dbReference type="OrthoDB" id="18915at2759"/>
<evidence type="ECO:0000259" key="8">
    <source>
        <dbReference type="PROSITE" id="PS50802"/>
    </source>
</evidence>
<evidence type="ECO:0000256" key="1">
    <source>
        <dbReference type="ARBA" id="ARBA00000707"/>
    </source>
</evidence>
<dbReference type="GO" id="GO:0006508">
    <property type="term" value="P:proteolysis"/>
    <property type="evidence" value="ECO:0007669"/>
    <property type="project" value="UniProtKB-KW"/>
</dbReference>
<dbReference type="CDD" id="cd22749">
    <property type="entry name" value="Otubain_C65"/>
    <property type="match status" value="1"/>
</dbReference>
<dbReference type="PANTHER" id="PTHR12931">
    <property type="entry name" value="UBIQUITIN THIOLESTERASE PROTEIN OTUB"/>
    <property type="match status" value="1"/>
</dbReference>
<name>A0A0V0Q974_PSEPJ</name>
<evidence type="ECO:0000256" key="5">
    <source>
        <dbReference type="ARBA" id="ARBA00022801"/>
    </source>
</evidence>
<dbReference type="Gene3D" id="3.30.200.60">
    <property type="entry name" value="Peptidase C65 Otubain, subdomain 1"/>
    <property type="match status" value="1"/>
</dbReference>
<evidence type="ECO:0000256" key="3">
    <source>
        <dbReference type="ARBA" id="ARBA00022670"/>
    </source>
</evidence>
<dbReference type="PANTHER" id="PTHR12931:SF15">
    <property type="entry name" value="UBIQUITIN THIOESTERASE OTUBAIN-LIKE"/>
    <property type="match status" value="1"/>
</dbReference>
<evidence type="ECO:0000256" key="2">
    <source>
        <dbReference type="ARBA" id="ARBA00012759"/>
    </source>
</evidence>
<dbReference type="InterPro" id="IPR019400">
    <property type="entry name" value="Peptidase_C65_otubain"/>
</dbReference>
<dbReference type="EMBL" id="LDAU01000231">
    <property type="protein sequence ID" value="KRW98731.1"/>
    <property type="molecule type" value="Genomic_DNA"/>
</dbReference>
<keyword evidence="5" id="KW-0378">Hydrolase</keyword>
<dbReference type="InterPro" id="IPR038765">
    <property type="entry name" value="Papain-like_cys_pep_sf"/>
</dbReference>
<protein>
    <recommendedName>
        <fullName evidence="2">ubiquitinyl hydrolase 1</fullName>
        <ecNumber evidence="2">3.4.19.12</ecNumber>
    </recommendedName>
</protein>
<dbReference type="GO" id="GO:0004843">
    <property type="term" value="F:cysteine-type deubiquitinase activity"/>
    <property type="evidence" value="ECO:0007669"/>
    <property type="project" value="UniProtKB-EC"/>
</dbReference>
<dbReference type="Gene3D" id="1.20.1300.20">
    <property type="entry name" value="Peptidase C65 Otubain, subdomain 2"/>
    <property type="match status" value="1"/>
</dbReference>
<organism evidence="9 10">
    <name type="scientific">Pseudocohnilembus persalinus</name>
    <name type="common">Ciliate</name>
    <dbReference type="NCBI Taxonomy" id="266149"/>
    <lineage>
        <taxon>Eukaryota</taxon>
        <taxon>Sar</taxon>
        <taxon>Alveolata</taxon>
        <taxon>Ciliophora</taxon>
        <taxon>Intramacronucleata</taxon>
        <taxon>Oligohymenophorea</taxon>
        <taxon>Scuticociliatia</taxon>
        <taxon>Philasterida</taxon>
        <taxon>Pseudocohnilembidae</taxon>
        <taxon>Pseudocohnilembus</taxon>
    </lineage>
</organism>
<keyword evidence="3" id="KW-0645">Protease</keyword>
<dbReference type="AlphaFoldDB" id="A0A0V0Q974"/>
<evidence type="ECO:0000256" key="6">
    <source>
        <dbReference type="ARBA" id="ARBA00022807"/>
    </source>
</evidence>
<gene>
    <name evidence="9" type="ORF">PPERSA_03866</name>
</gene>
<dbReference type="InterPro" id="IPR003323">
    <property type="entry name" value="OTU_dom"/>
</dbReference>
<evidence type="ECO:0000313" key="10">
    <source>
        <dbReference type="Proteomes" id="UP000054937"/>
    </source>
</evidence>
<dbReference type="PROSITE" id="PS50802">
    <property type="entry name" value="OTU"/>
    <property type="match status" value="1"/>
</dbReference>
<feature type="region of interest" description="Disordered" evidence="7">
    <location>
        <begin position="1"/>
        <end position="37"/>
    </location>
</feature>
<accession>A0A0V0Q974</accession>
<keyword evidence="6" id="KW-0788">Thiol protease</keyword>
<dbReference type="FunCoup" id="A0A0V0Q974">
    <property type="interactions" value="37"/>
</dbReference>
<dbReference type="InterPro" id="IPR042467">
    <property type="entry name" value="Peptidase_C65_otubain_sub2"/>
</dbReference>
<feature type="domain" description="OTU" evidence="8">
    <location>
        <begin position="94"/>
        <end position="291"/>
    </location>
</feature>
<proteinExistence type="predicted"/>
<reference evidence="9 10" key="1">
    <citation type="journal article" date="2015" name="Sci. Rep.">
        <title>Genome of the facultative scuticociliatosis pathogen Pseudocohnilembus persalinus provides insight into its virulence through horizontal gene transfer.</title>
        <authorList>
            <person name="Xiong J."/>
            <person name="Wang G."/>
            <person name="Cheng J."/>
            <person name="Tian M."/>
            <person name="Pan X."/>
            <person name="Warren A."/>
            <person name="Jiang C."/>
            <person name="Yuan D."/>
            <person name="Miao W."/>
        </authorList>
    </citation>
    <scope>NUCLEOTIDE SEQUENCE [LARGE SCALE GENOMIC DNA]</scope>
    <source>
        <strain evidence="9">36N120E</strain>
    </source>
</reference>
<evidence type="ECO:0000256" key="7">
    <source>
        <dbReference type="SAM" id="MobiDB-lite"/>
    </source>
</evidence>
<comment type="caution">
    <text evidence="9">The sequence shown here is derived from an EMBL/GenBank/DDBJ whole genome shotgun (WGS) entry which is preliminary data.</text>
</comment>
<keyword evidence="4" id="KW-0833">Ubl conjugation pathway</keyword>
<dbReference type="InParanoid" id="A0A0V0Q974"/>
<feature type="compositionally biased region" description="Basic and acidic residues" evidence="7">
    <location>
        <begin position="1"/>
        <end position="21"/>
    </location>
</feature>
<comment type="catalytic activity">
    <reaction evidence="1">
        <text>Thiol-dependent hydrolysis of ester, thioester, amide, peptide and isopeptide bonds formed by the C-terminal Gly of ubiquitin (a 76-residue protein attached to proteins as an intracellular targeting signal).</text>
        <dbReference type="EC" id="3.4.19.12"/>
    </reaction>
</comment>
<dbReference type="GO" id="GO:0071108">
    <property type="term" value="P:protein K48-linked deubiquitination"/>
    <property type="evidence" value="ECO:0007669"/>
    <property type="project" value="TreeGrafter"/>
</dbReference>
<sequence>MDQKESENKNKEGEVQQKEENSSQQNQMQNEKKDDKNDFNDFELQDQLLNNIQKQIAENTSYISGLENLQNLEEEYEQNQIFLMKIKNLKERYPCIRKIRGDGSCFYRAYLFSIFEQIAVQNDKELYQKVLKLLQDSKQYLMNAGFEEIVIEDFLETLIEQFKILEKENVGIDEVLSIFLDKNIQEQLIMYARFLTSGYLKTNAILFENYIFDYNGIEDYCNKEVDPPDREADQVQMIALISYLQVPIKIIYLDQNVQYQEGQEMILPEDANNVKATLLYRPGHYDLLYSKQTIQNNQHQGQISQQQQEKQQK</sequence>
<dbReference type="Pfam" id="PF10275">
    <property type="entry name" value="Peptidase_C65"/>
    <property type="match status" value="1"/>
</dbReference>
<evidence type="ECO:0000313" key="9">
    <source>
        <dbReference type="EMBL" id="KRW98731.1"/>
    </source>
</evidence>
<evidence type="ECO:0000256" key="4">
    <source>
        <dbReference type="ARBA" id="ARBA00022786"/>
    </source>
</evidence>
<dbReference type="EC" id="3.4.19.12" evidence="2"/>
<dbReference type="OMA" id="ADHVQIT"/>
<dbReference type="GO" id="GO:0043130">
    <property type="term" value="F:ubiquitin binding"/>
    <property type="evidence" value="ECO:0007669"/>
    <property type="project" value="TreeGrafter"/>
</dbReference>